<keyword evidence="2" id="KW-1185">Reference proteome</keyword>
<feature type="non-terminal residue" evidence="1">
    <location>
        <position position="1"/>
    </location>
</feature>
<sequence length="50" mass="5570">VYRPVLSAYGLDYLVIGALRHVYGLLAGIRGTAYPGSSGTRRRKPDYFPR</sequence>
<comment type="caution">
    <text evidence="1">The sequence shown here is derived from an EMBL/GenBank/DDBJ whole genome shotgun (WGS) entry which is preliminary data.</text>
</comment>
<dbReference type="Proteomes" id="UP000799776">
    <property type="component" value="Unassembled WGS sequence"/>
</dbReference>
<reference evidence="1" key="1">
    <citation type="journal article" date="2020" name="Stud. Mycol.">
        <title>101 Dothideomycetes genomes: a test case for predicting lifestyles and emergence of pathogens.</title>
        <authorList>
            <person name="Haridas S."/>
            <person name="Albert R."/>
            <person name="Binder M."/>
            <person name="Bloem J."/>
            <person name="Labutti K."/>
            <person name="Salamov A."/>
            <person name="Andreopoulos B."/>
            <person name="Baker S."/>
            <person name="Barry K."/>
            <person name="Bills G."/>
            <person name="Bluhm B."/>
            <person name="Cannon C."/>
            <person name="Castanera R."/>
            <person name="Culley D."/>
            <person name="Daum C."/>
            <person name="Ezra D."/>
            <person name="Gonzalez J."/>
            <person name="Henrissat B."/>
            <person name="Kuo A."/>
            <person name="Liang C."/>
            <person name="Lipzen A."/>
            <person name="Lutzoni F."/>
            <person name="Magnuson J."/>
            <person name="Mondo S."/>
            <person name="Nolan M."/>
            <person name="Ohm R."/>
            <person name="Pangilinan J."/>
            <person name="Park H.-J."/>
            <person name="Ramirez L."/>
            <person name="Alfaro M."/>
            <person name="Sun H."/>
            <person name="Tritt A."/>
            <person name="Yoshinaga Y."/>
            <person name="Zwiers L.-H."/>
            <person name="Turgeon B."/>
            <person name="Goodwin S."/>
            <person name="Spatafora J."/>
            <person name="Crous P."/>
            <person name="Grigoriev I."/>
        </authorList>
    </citation>
    <scope>NUCLEOTIDE SEQUENCE</scope>
    <source>
        <strain evidence="1">CBS 121410</strain>
    </source>
</reference>
<accession>A0A9P4LUI2</accession>
<evidence type="ECO:0000313" key="1">
    <source>
        <dbReference type="EMBL" id="KAF2083116.1"/>
    </source>
</evidence>
<name>A0A9P4LUI2_9PEZI</name>
<evidence type="ECO:0000313" key="2">
    <source>
        <dbReference type="Proteomes" id="UP000799776"/>
    </source>
</evidence>
<proteinExistence type="predicted"/>
<protein>
    <submittedName>
        <fullName evidence="1">Uncharacterized protein</fullName>
    </submittedName>
</protein>
<gene>
    <name evidence="1" type="ORF">K490DRAFT_70192</name>
</gene>
<dbReference type="AlphaFoldDB" id="A0A9P4LUI2"/>
<organism evidence="1 2">
    <name type="scientific">Saccharata proteae CBS 121410</name>
    <dbReference type="NCBI Taxonomy" id="1314787"/>
    <lineage>
        <taxon>Eukaryota</taxon>
        <taxon>Fungi</taxon>
        <taxon>Dikarya</taxon>
        <taxon>Ascomycota</taxon>
        <taxon>Pezizomycotina</taxon>
        <taxon>Dothideomycetes</taxon>
        <taxon>Dothideomycetes incertae sedis</taxon>
        <taxon>Botryosphaeriales</taxon>
        <taxon>Saccharataceae</taxon>
        <taxon>Saccharata</taxon>
    </lineage>
</organism>
<dbReference type="EMBL" id="ML978941">
    <property type="protein sequence ID" value="KAF2083116.1"/>
    <property type="molecule type" value="Genomic_DNA"/>
</dbReference>